<keyword evidence="10" id="KW-1185">Reference proteome</keyword>
<feature type="region of interest" description="Disordered" evidence="7">
    <location>
        <begin position="1152"/>
        <end position="1176"/>
    </location>
</feature>
<dbReference type="GO" id="GO:0000122">
    <property type="term" value="P:negative regulation of transcription by RNA polymerase II"/>
    <property type="evidence" value="ECO:0007669"/>
    <property type="project" value="TreeGrafter"/>
</dbReference>
<feature type="region of interest" description="Disordered" evidence="7">
    <location>
        <begin position="1102"/>
        <end position="1140"/>
    </location>
</feature>
<dbReference type="SUPFAM" id="SSF46955">
    <property type="entry name" value="Putative DNA-binding domain"/>
    <property type="match status" value="1"/>
</dbReference>
<dbReference type="InterPro" id="IPR009061">
    <property type="entry name" value="DNA-bd_dom_put_sf"/>
</dbReference>
<evidence type="ECO:0000256" key="4">
    <source>
        <dbReference type="ARBA" id="ARBA00023015"/>
    </source>
</evidence>
<dbReference type="InterPro" id="IPR003380">
    <property type="entry name" value="SKI/SNO/DAC"/>
</dbReference>
<feature type="compositionally biased region" description="Polar residues" evidence="7">
    <location>
        <begin position="1152"/>
        <end position="1161"/>
    </location>
</feature>
<reference evidence="9" key="1">
    <citation type="submission" date="2013-05" db="EMBL/GenBank/DDBJ databases">
        <authorList>
            <person name="Yim A.K.Y."/>
            <person name="Chan T.F."/>
            <person name="Ji K.M."/>
            <person name="Liu X.Y."/>
            <person name="Zhou J.W."/>
            <person name="Li R.Q."/>
            <person name="Yang K.Y."/>
            <person name="Li J."/>
            <person name="Li M."/>
            <person name="Law P.T.W."/>
            <person name="Wu Y.L."/>
            <person name="Cai Z.L."/>
            <person name="Qin H."/>
            <person name="Bao Y."/>
            <person name="Leung R.K.K."/>
            <person name="Ng P.K.S."/>
            <person name="Zou J."/>
            <person name="Zhong X.J."/>
            <person name="Ran P.X."/>
            <person name="Zhong N.S."/>
            <person name="Liu Z.G."/>
            <person name="Tsui S.K.W."/>
        </authorList>
    </citation>
    <scope>NUCLEOTIDE SEQUENCE</scope>
    <source>
        <strain evidence="9">Derf</strain>
        <tissue evidence="9">Whole organism</tissue>
    </source>
</reference>
<dbReference type="Proteomes" id="UP000790347">
    <property type="component" value="Unassembled WGS sequence"/>
</dbReference>
<accession>A0A922L0B6</accession>
<dbReference type="CDD" id="cd21080">
    <property type="entry name" value="DHD_Skor"/>
    <property type="match status" value="1"/>
</dbReference>
<feature type="compositionally biased region" description="Low complexity" evidence="7">
    <location>
        <begin position="45"/>
        <end position="58"/>
    </location>
</feature>
<sequence length="1285" mass="141262">MLFSSAETISNSGGGGGSVYNNNFHHPSTTNDKQSDHFTDPNPGSNSVASSSSSSSSSQPTIPLQHPGHHHHHHHSRIRQITIIIKSIDSPTYQQESSSSTSSPTSGSNTAASLKTNDTSNSTMNGPNNSPLVVVGSNCSVGNEVRNVMLYGIPIVSLLMDGQERLCLAQISNTLLKNFSYNEIHNRRVALGITCVQCTPVQLELLRRAGAMPVSSRRCGMITKREAERLCKSFLAETEPPKLPESFSFDVYHSCAWGCRGSFTPSRYNSSRAKCIKCSYCALFFSPNKFIFHSHRLPTSKYVQPDAANFNSWRRHIKLVGNPEPSDHIIYAWEDVKAMFNGGSRKRAMTSTLHSFTKNQEHHHHHHRHSNHNSPSNQNTGRSTITKDGTKRETTNHRTSVKSRNVKNNFNNDEKNGPAKNSCHRELNTTKSIDNDDHMDDENDDDDDEDEDIECDVGSLDDDYLRESNDSSVVEENCDHNNKREYPFSVAVQSIMSNRSTSSNSNDVSHSFAHPPYSSGHHVQTLIESSINTKSTMSLTSEIMVDANSPVAESSSSSLNDIVDSSRNGIIKNFLFDGYHNSCYNSAQYDRQHFGGLTTKTFKPTIQSTETMSTRPPTSATSKSSSSSSAIAAAIFSSSMVSTTTTAKGSPSSSSSSSSTNRKSSSMVNPCPSSPPSSRLTSPTLSHSSASSPQAQPTKACFSNIDHQLITTDINTSLLLDYDNHLHSPHSTAKLVRDKMNQRWLQNLNSSTSGPKDSIYSSSYTLNGSSSTARINEDNRDRIPIATTTNIGIISSSDPLFSSAANRSAESIMSMSNPAILSTLLSTGNNARDSCPAFSSYGPIRANVVDNANLMAPTMAATSDNLAEIMWKACMASNVRATLPYANFLWPSLPPPTSIPTGRSFMDLRDSSPDSTQAMNENGALSKDKTIIRQQSNSVMPGFFPSFLPNLMGQNLRLFPPPPPPPQQCCPQSPNYLGRMINDFGPSSTNQMLRFATTTQPPHKDSTSEEMNFQSSRQQSHLMTNSGSPTSSITAFESFKNRITEDIFHRNMDPVNTFRSPSLNLSPFKQSTLSDHNSNHFMFDHRTSQDLYMKHYGENIAKSQNINHGSTTTANSSKRKSTQENDSNAKKNNKKNKRSFLAISTLVSPLSVESTKSLQDNNHGKNRSDLIDLSRNVKTTMEQPVANKMMIKIDDKKIKDNNDSSSKHNQSTFHVNNNNNNANENESQQQQQQKIVPIDFSGNGGNNDDNLVVIVEDIIEVTNSDPQPTSTAELESQKSTTIKSN</sequence>
<gene>
    <name evidence="9" type="primary">SKOR2</name>
    <name evidence="9" type="ORF">DERF_011357</name>
</gene>
<dbReference type="InterPro" id="IPR014890">
    <property type="entry name" value="c-SKI_SMAD4-bd_dom"/>
</dbReference>
<feature type="compositionally biased region" description="Basic residues" evidence="7">
    <location>
        <begin position="361"/>
        <end position="371"/>
    </location>
</feature>
<dbReference type="SMART" id="SM01046">
    <property type="entry name" value="c-SKI_SMAD_bind"/>
    <property type="match status" value="1"/>
</dbReference>
<proteinExistence type="inferred from homology"/>
<feature type="region of interest" description="Disordered" evidence="7">
    <location>
        <begin position="605"/>
        <end position="626"/>
    </location>
</feature>
<feature type="compositionally biased region" description="Polar residues" evidence="7">
    <location>
        <begin position="1009"/>
        <end position="1033"/>
    </location>
</feature>
<feature type="region of interest" description="Disordered" evidence="7">
    <location>
        <begin position="643"/>
        <end position="698"/>
    </location>
</feature>
<evidence type="ECO:0000256" key="1">
    <source>
        <dbReference type="ARBA" id="ARBA00004123"/>
    </source>
</evidence>
<dbReference type="Gene3D" id="3.10.390.10">
    <property type="entry name" value="SAND domain-like"/>
    <property type="match status" value="1"/>
</dbReference>
<evidence type="ECO:0000256" key="7">
    <source>
        <dbReference type="SAM" id="MobiDB-lite"/>
    </source>
</evidence>
<feature type="region of interest" description="Disordered" evidence="7">
    <location>
        <begin position="1"/>
        <end position="77"/>
    </location>
</feature>
<dbReference type="GO" id="GO:0046332">
    <property type="term" value="F:SMAD binding"/>
    <property type="evidence" value="ECO:0007669"/>
    <property type="project" value="InterPro"/>
</dbReference>
<feature type="compositionally biased region" description="Basic and acidic residues" evidence="7">
    <location>
        <begin position="412"/>
        <end position="436"/>
    </location>
</feature>
<dbReference type="FunFam" id="3.10.260.20:FF:000003">
    <property type="entry name" value="SKI family transcriptional corepressor 1 homolog-B-like"/>
    <property type="match status" value="1"/>
</dbReference>
<dbReference type="SUPFAM" id="SSF63763">
    <property type="entry name" value="SAND domain-like"/>
    <property type="match status" value="1"/>
</dbReference>
<keyword evidence="5" id="KW-0804">Transcription</keyword>
<feature type="region of interest" description="Disordered" evidence="7">
    <location>
        <begin position="357"/>
        <end position="465"/>
    </location>
</feature>
<dbReference type="PANTHER" id="PTHR10005">
    <property type="entry name" value="SKI ONCOGENE-RELATED"/>
    <property type="match status" value="1"/>
</dbReference>
<feature type="compositionally biased region" description="Polar residues" evidence="7">
    <location>
        <begin position="378"/>
        <end position="387"/>
    </location>
</feature>
<dbReference type="InterPro" id="IPR010919">
    <property type="entry name" value="SAND-like_dom_sf"/>
</dbReference>
<evidence type="ECO:0000256" key="2">
    <source>
        <dbReference type="ARBA" id="ARBA00009513"/>
    </source>
</evidence>
<evidence type="ECO:0000256" key="5">
    <source>
        <dbReference type="ARBA" id="ARBA00023163"/>
    </source>
</evidence>
<feature type="domain" description="c-SKI SMAD4-binding" evidence="8">
    <location>
        <begin position="248"/>
        <end position="341"/>
    </location>
</feature>
<dbReference type="GO" id="GO:0000981">
    <property type="term" value="F:DNA-binding transcription factor activity, RNA polymerase II-specific"/>
    <property type="evidence" value="ECO:0007669"/>
    <property type="project" value="TreeGrafter"/>
</dbReference>
<dbReference type="Gene3D" id="3.10.260.20">
    <property type="entry name" value="Ski"/>
    <property type="match status" value="1"/>
</dbReference>
<dbReference type="Pfam" id="PF08782">
    <property type="entry name" value="c-SKI_SMAD_bind"/>
    <property type="match status" value="1"/>
</dbReference>
<feature type="compositionally biased region" description="Polar residues" evidence="7">
    <location>
        <begin position="114"/>
        <end position="130"/>
    </location>
</feature>
<name>A0A922L0B6_DERFA</name>
<dbReference type="GO" id="GO:0030514">
    <property type="term" value="P:negative regulation of BMP signaling pathway"/>
    <property type="evidence" value="ECO:0007669"/>
    <property type="project" value="TreeGrafter"/>
</dbReference>
<reference evidence="9" key="2">
    <citation type="journal article" date="2022" name="Res Sq">
        <title>Comparative Genomics Reveals Insights into the Divergent Evolution of Astigmatic Mites and Household Pest Adaptations.</title>
        <authorList>
            <person name="Xiong Q."/>
            <person name="Wan A.T.-Y."/>
            <person name="Liu X.-Y."/>
            <person name="Fung C.S.-H."/>
            <person name="Xiao X."/>
            <person name="Malainual N."/>
            <person name="Hou J."/>
            <person name="Wang L."/>
            <person name="Wang M."/>
            <person name="Yang K."/>
            <person name="Cui Y."/>
            <person name="Leung E."/>
            <person name="Nong W."/>
            <person name="Shin S.-K."/>
            <person name="Au S."/>
            <person name="Jeong K.Y."/>
            <person name="Chew F.T."/>
            <person name="Hui J."/>
            <person name="Leung T.F."/>
            <person name="Tungtrongchitr A."/>
            <person name="Zhong N."/>
            <person name="Liu Z."/>
            <person name="Tsui S."/>
        </authorList>
    </citation>
    <scope>NUCLEOTIDE SEQUENCE</scope>
    <source>
        <strain evidence="9">Derf</strain>
        <tissue evidence="9">Whole organism</tissue>
    </source>
</reference>
<dbReference type="GO" id="GO:0005737">
    <property type="term" value="C:cytoplasm"/>
    <property type="evidence" value="ECO:0007669"/>
    <property type="project" value="TreeGrafter"/>
</dbReference>
<keyword evidence="4" id="KW-0805">Transcription regulation</keyword>
<feature type="compositionally biased region" description="Basic and acidic residues" evidence="7">
    <location>
        <begin position="1162"/>
        <end position="1172"/>
    </location>
</feature>
<feature type="compositionally biased region" description="Polar residues" evidence="7">
    <location>
        <begin position="1102"/>
        <end position="1116"/>
    </location>
</feature>
<comment type="subcellular location">
    <subcellularLocation>
        <location evidence="1">Nucleus</location>
    </subcellularLocation>
</comment>
<keyword evidence="3" id="KW-0678">Repressor</keyword>
<evidence type="ECO:0000259" key="8">
    <source>
        <dbReference type="SMART" id="SM01046"/>
    </source>
</evidence>
<evidence type="ECO:0000256" key="3">
    <source>
        <dbReference type="ARBA" id="ARBA00022491"/>
    </source>
</evidence>
<feature type="compositionally biased region" description="Basic residues" evidence="7">
    <location>
        <begin position="67"/>
        <end position="77"/>
    </location>
</feature>
<dbReference type="GO" id="GO:0005667">
    <property type="term" value="C:transcription regulator complex"/>
    <property type="evidence" value="ECO:0007669"/>
    <property type="project" value="TreeGrafter"/>
</dbReference>
<dbReference type="GO" id="GO:0005634">
    <property type="term" value="C:nucleus"/>
    <property type="evidence" value="ECO:0007669"/>
    <property type="project" value="UniProtKB-SubCell"/>
</dbReference>
<organism evidence="9 10">
    <name type="scientific">Dermatophagoides farinae</name>
    <name type="common">American house dust mite</name>
    <dbReference type="NCBI Taxonomy" id="6954"/>
    <lineage>
        <taxon>Eukaryota</taxon>
        <taxon>Metazoa</taxon>
        <taxon>Ecdysozoa</taxon>
        <taxon>Arthropoda</taxon>
        <taxon>Chelicerata</taxon>
        <taxon>Arachnida</taxon>
        <taxon>Acari</taxon>
        <taxon>Acariformes</taxon>
        <taxon>Sarcoptiformes</taxon>
        <taxon>Astigmata</taxon>
        <taxon>Psoroptidia</taxon>
        <taxon>Analgoidea</taxon>
        <taxon>Pyroglyphidae</taxon>
        <taxon>Dermatophagoidinae</taxon>
        <taxon>Dermatophagoides</taxon>
    </lineage>
</organism>
<protein>
    <submittedName>
        <fullName evidence="9">Smad binding</fullName>
    </submittedName>
</protein>
<dbReference type="EMBL" id="ASGP02000005">
    <property type="protein sequence ID" value="KAH9506633.1"/>
    <property type="molecule type" value="Genomic_DNA"/>
</dbReference>
<comment type="similarity">
    <text evidence="2">Belongs to the SKI family.</text>
</comment>
<feature type="region of interest" description="Disordered" evidence="7">
    <location>
        <begin position="998"/>
        <end position="1033"/>
    </location>
</feature>
<feature type="region of interest" description="Disordered" evidence="7">
    <location>
        <begin position="1261"/>
        <end position="1285"/>
    </location>
</feature>
<feature type="compositionally biased region" description="Low complexity" evidence="7">
    <location>
        <begin position="1216"/>
        <end position="1232"/>
    </location>
</feature>
<feature type="compositionally biased region" description="Acidic residues" evidence="7">
    <location>
        <begin position="437"/>
        <end position="462"/>
    </location>
</feature>
<feature type="compositionally biased region" description="Low complexity" evidence="7">
    <location>
        <begin position="90"/>
        <end position="113"/>
    </location>
</feature>
<dbReference type="Pfam" id="PF02437">
    <property type="entry name" value="Ski_Sno_DHD"/>
    <property type="match status" value="1"/>
</dbReference>
<feature type="region of interest" description="Disordered" evidence="7">
    <location>
        <begin position="1198"/>
        <end position="1232"/>
    </location>
</feature>
<dbReference type="InterPro" id="IPR023216">
    <property type="entry name" value="Tscrpt_reg_SKI_SnoN"/>
</dbReference>
<dbReference type="PANTHER" id="PTHR10005:SF26">
    <property type="entry name" value="CORL"/>
    <property type="match status" value="1"/>
</dbReference>
<keyword evidence="6" id="KW-0539">Nucleus</keyword>
<dbReference type="GO" id="GO:0000978">
    <property type="term" value="F:RNA polymerase II cis-regulatory region sequence-specific DNA binding"/>
    <property type="evidence" value="ECO:0007669"/>
    <property type="project" value="TreeGrafter"/>
</dbReference>
<dbReference type="FunFam" id="3.10.390.10:FF:000001">
    <property type="entry name" value="SKI family transcriptional corepressor 1"/>
    <property type="match status" value="1"/>
</dbReference>
<evidence type="ECO:0000313" key="10">
    <source>
        <dbReference type="Proteomes" id="UP000790347"/>
    </source>
</evidence>
<feature type="compositionally biased region" description="Polar residues" evidence="7">
    <location>
        <begin position="605"/>
        <end position="617"/>
    </location>
</feature>
<dbReference type="InterPro" id="IPR037000">
    <property type="entry name" value="Ski_DNA-bd_sf"/>
</dbReference>
<evidence type="ECO:0000313" key="9">
    <source>
        <dbReference type="EMBL" id="KAH9506633.1"/>
    </source>
</evidence>
<evidence type="ECO:0000256" key="6">
    <source>
        <dbReference type="ARBA" id="ARBA00023242"/>
    </source>
</evidence>
<feature type="region of interest" description="Disordered" evidence="7">
    <location>
        <begin position="90"/>
        <end position="130"/>
    </location>
</feature>
<comment type="caution">
    <text evidence="9">The sequence shown here is derived from an EMBL/GenBank/DDBJ whole genome shotgun (WGS) entry which is preliminary data.</text>
</comment>